<comment type="caution">
    <text evidence="3">The sequence shown here is derived from an EMBL/GenBank/DDBJ whole genome shotgun (WGS) entry which is preliminary data.</text>
</comment>
<dbReference type="PANTHER" id="PTHR34700">
    <property type="entry name" value="POTASSIUM BINDING PROTEIN KBP"/>
    <property type="match status" value="1"/>
</dbReference>
<organism evidence="3 4">
    <name type="scientific">Candidatus Woesebacteria bacterium RIFCSPHIGHO2_02_FULL_39_13</name>
    <dbReference type="NCBI Taxonomy" id="1802505"/>
    <lineage>
        <taxon>Bacteria</taxon>
        <taxon>Candidatus Woeseibacteriota</taxon>
    </lineage>
</organism>
<feature type="domain" description="LysM" evidence="2">
    <location>
        <begin position="221"/>
        <end position="268"/>
    </location>
</feature>
<feature type="transmembrane region" description="Helical" evidence="1">
    <location>
        <begin position="20"/>
        <end position="40"/>
    </location>
</feature>
<dbReference type="Gene3D" id="3.10.350.10">
    <property type="entry name" value="LysM domain"/>
    <property type="match status" value="3"/>
</dbReference>
<reference evidence="3 4" key="1">
    <citation type="journal article" date="2016" name="Nat. Commun.">
        <title>Thousands of microbial genomes shed light on interconnected biogeochemical processes in an aquifer system.</title>
        <authorList>
            <person name="Anantharaman K."/>
            <person name="Brown C.T."/>
            <person name="Hug L.A."/>
            <person name="Sharon I."/>
            <person name="Castelle C.J."/>
            <person name="Probst A.J."/>
            <person name="Thomas B.C."/>
            <person name="Singh A."/>
            <person name="Wilkins M.J."/>
            <person name="Karaoz U."/>
            <person name="Brodie E.L."/>
            <person name="Williams K.H."/>
            <person name="Hubbard S.S."/>
            <person name="Banfield J.F."/>
        </authorList>
    </citation>
    <scope>NUCLEOTIDE SEQUENCE [LARGE SCALE GENOMIC DNA]</scope>
</reference>
<dbReference type="SUPFAM" id="SSF54106">
    <property type="entry name" value="LysM domain"/>
    <property type="match status" value="3"/>
</dbReference>
<dbReference type="PANTHER" id="PTHR34700:SF4">
    <property type="entry name" value="PHAGE-LIKE ELEMENT PBSX PROTEIN XKDP"/>
    <property type="match status" value="1"/>
</dbReference>
<dbReference type="InterPro" id="IPR052196">
    <property type="entry name" value="Bact_Kbp"/>
</dbReference>
<dbReference type="CDD" id="cd00118">
    <property type="entry name" value="LysM"/>
    <property type="match status" value="3"/>
</dbReference>
<keyword evidence="1" id="KW-0812">Transmembrane</keyword>
<dbReference type="PROSITE" id="PS51782">
    <property type="entry name" value="LYSM"/>
    <property type="match status" value="3"/>
</dbReference>
<dbReference type="InterPro" id="IPR018392">
    <property type="entry name" value="LysM"/>
</dbReference>
<keyword evidence="1" id="KW-1133">Transmembrane helix</keyword>
<proteinExistence type="predicted"/>
<keyword evidence="1" id="KW-0472">Membrane</keyword>
<evidence type="ECO:0000259" key="2">
    <source>
        <dbReference type="PROSITE" id="PS51782"/>
    </source>
</evidence>
<feature type="domain" description="LysM" evidence="2">
    <location>
        <begin position="146"/>
        <end position="193"/>
    </location>
</feature>
<dbReference type="SMART" id="SM00257">
    <property type="entry name" value="LysM"/>
    <property type="match status" value="3"/>
</dbReference>
<evidence type="ECO:0000313" key="3">
    <source>
        <dbReference type="EMBL" id="OGM32988.1"/>
    </source>
</evidence>
<dbReference type="Pfam" id="PF01476">
    <property type="entry name" value="LysM"/>
    <property type="match status" value="3"/>
</dbReference>
<evidence type="ECO:0000313" key="4">
    <source>
        <dbReference type="Proteomes" id="UP000177169"/>
    </source>
</evidence>
<evidence type="ECO:0000256" key="1">
    <source>
        <dbReference type="SAM" id="Phobius"/>
    </source>
</evidence>
<protein>
    <recommendedName>
        <fullName evidence="2">LysM domain-containing protein</fullName>
    </recommendedName>
</protein>
<name>A0A1F7Z209_9BACT</name>
<dbReference type="Proteomes" id="UP000177169">
    <property type="component" value="Unassembled WGS sequence"/>
</dbReference>
<feature type="domain" description="LysM" evidence="2">
    <location>
        <begin position="62"/>
        <end position="109"/>
    </location>
</feature>
<accession>A0A1F7Z209</accession>
<dbReference type="AlphaFoldDB" id="A0A1F7Z209"/>
<sequence>MNNLDLKSALKTIKLNETLISAILGVVVIIVIGIVAVNFFSKRREGETIPSLDVEEKTALPSTHVVTSGEDLWTISEKYYGTGYNWPDIAKANNLTNPNEISEGNALTIPDVTPRLAQGEDLPTQTPNLKLKPTAAPSTEAPKVITTHKVLEGENLWMIAEKYYQSGYNWTDIASANNIANPNLIGSDQELFIPDATPKTATVLTLDETANQGSAESISGATYTVEKDDNLWNIAVRAYGDGYRWKDIAKENDLSNPGLIHPGNSLRLPR</sequence>
<dbReference type="STRING" id="1802505.A3D01_05700"/>
<dbReference type="EMBL" id="MGGR01000026">
    <property type="protein sequence ID" value="OGM32988.1"/>
    <property type="molecule type" value="Genomic_DNA"/>
</dbReference>
<gene>
    <name evidence="3" type="ORF">A3D01_05700</name>
</gene>
<dbReference type="InterPro" id="IPR036779">
    <property type="entry name" value="LysM_dom_sf"/>
</dbReference>